<evidence type="ECO:0000256" key="2">
    <source>
        <dbReference type="ARBA" id="ARBA00023015"/>
    </source>
</evidence>
<dbReference type="InterPro" id="IPR013324">
    <property type="entry name" value="RNA_pol_sigma_r3/r4-like"/>
</dbReference>
<dbReference type="NCBIfam" id="TIGR02937">
    <property type="entry name" value="sigma70-ECF"/>
    <property type="match status" value="1"/>
</dbReference>
<organism evidence="7 8">
    <name type="scientific">Sphingomonas natans</name>
    <dbReference type="NCBI Taxonomy" id="3063330"/>
    <lineage>
        <taxon>Bacteria</taxon>
        <taxon>Pseudomonadati</taxon>
        <taxon>Pseudomonadota</taxon>
        <taxon>Alphaproteobacteria</taxon>
        <taxon>Sphingomonadales</taxon>
        <taxon>Sphingomonadaceae</taxon>
        <taxon>Sphingomonas</taxon>
    </lineage>
</organism>
<dbReference type="InterPro" id="IPR013325">
    <property type="entry name" value="RNA_pol_sigma_r2"/>
</dbReference>
<name>A0ABT8YC66_9SPHN</name>
<dbReference type="InterPro" id="IPR014284">
    <property type="entry name" value="RNA_pol_sigma-70_dom"/>
</dbReference>
<keyword evidence="8" id="KW-1185">Reference proteome</keyword>
<sequence>MSSRLAGKGACACAYGQVSNIRLRPSLRVDIGATYGPKPNLHARLRLIRRCEARFFTACAADPPMPPIEHAATSDDRHRDRGKRDPDFHAIYRAEAKNLLRYFIRRLGNADDAEDLTQETLTRYLRATPGTRVETPQAYLRTIANNLLRDRAERSSTKLAKMSAPLDEGLDRPAADDVHRDVANRQELDYYRMVLSKLKPITLQIFLMHRVDGYTHQEIAERLGKNIWSVKRQMVKAIAHLDRHRRQP</sequence>
<dbReference type="PANTHER" id="PTHR43133">
    <property type="entry name" value="RNA POLYMERASE ECF-TYPE SIGMA FACTO"/>
    <property type="match status" value="1"/>
</dbReference>
<feature type="domain" description="RNA polymerase sigma factor 70 region 4 type 2" evidence="6">
    <location>
        <begin position="190"/>
        <end position="241"/>
    </location>
</feature>
<evidence type="ECO:0000259" key="6">
    <source>
        <dbReference type="Pfam" id="PF08281"/>
    </source>
</evidence>
<protein>
    <submittedName>
        <fullName evidence="7">RNA polymerase sigma factor</fullName>
    </submittedName>
</protein>
<evidence type="ECO:0000256" key="4">
    <source>
        <dbReference type="ARBA" id="ARBA00023163"/>
    </source>
</evidence>
<dbReference type="Gene3D" id="1.10.10.10">
    <property type="entry name" value="Winged helix-like DNA-binding domain superfamily/Winged helix DNA-binding domain"/>
    <property type="match status" value="1"/>
</dbReference>
<evidence type="ECO:0000313" key="7">
    <source>
        <dbReference type="EMBL" id="MDO6415423.1"/>
    </source>
</evidence>
<dbReference type="PANTHER" id="PTHR43133:SF63">
    <property type="entry name" value="RNA POLYMERASE SIGMA FACTOR FECI-RELATED"/>
    <property type="match status" value="1"/>
</dbReference>
<dbReference type="Pfam" id="PF08281">
    <property type="entry name" value="Sigma70_r4_2"/>
    <property type="match status" value="1"/>
</dbReference>
<dbReference type="Proteomes" id="UP001169764">
    <property type="component" value="Unassembled WGS sequence"/>
</dbReference>
<dbReference type="Pfam" id="PF04542">
    <property type="entry name" value="Sigma70_r2"/>
    <property type="match status" value="1"/>
</dbReference>
<dbReference type="InterPro" id="IPR039425">
    <property type="entry name" value="RNA_pol_sigma-70-like"/>
</dbReference>
<evidence type="ECO:0000256" key="1">
    <source>
        <dbReference type="ARBA" id="ARBA00010641"/>
    </source>
</evidence>
<dbReference type="Gene3D" id="1.10.1740.10">
    <property type="match status" value="1"/>
</dbReference>
<feature type="domain" description="RNA polymerase sigma-70 region 2" evidence="5">
    <location>
        <begin position="92"/>
        <end position="154"/>
    </location>
</feature>
<keyword evidence="3" id="KW-0731">Sigma factor</keyword>
<evidence type="ECO:0000313" key="8">
    <source>
        <dbReference type="Proteomes" id="UP001169764"/>
    </source>
</evidence>
<accession>A0ABT8YC66</accession>
<keyword evidence="4" id="KW-0804">Transcription</keyword>
<dbReference type="EMBL" id="JAUOTP010000006">
    <property type="protein sequence ID" value="MDO6415423.1"/>
    <property type="molecule type" value="Genomic_DNA"/>
</dbReference>
<dbReference type="InterPro" id="IPR013249">
    <property type="entry name" value="RNA_pol_sigma70_r4_t2"/>
</dbReference>
<keyword evidence="2" id="KW-0805">Transcription regulation</keyword>
<dbReference type="SUPFAM" id="SSF88659">
    <property type="entry name" value="Sigma3 and sigma4 domains of RNA polymerase sigma factors"/>
    <property type="match status" value="1"/>
</dbReference>
<evidence type="ECO:0000256" key="3">
    <source>
        <dbReference type="ARBA" id="ARBA00023082"/>
    </source>
</evidence>
<dbReference type="InterPro" id="IPR007627">
    <property type="entry name" value="RNA_pol_sigma70_r2"/>
</dbReference>
<dbReference type="SUPFAM" id="SSF88946">
    <property type="entry name" value="Sigma2 domain of RNA polymerase sigma factors"/>
    <property type="match status" value="1"/>
</dbReference>
<reference evidence="7" key="1">
    <citation type="submission" date="2023-07" db="EMBL/GenBank/DDBJ databases">
        <authorList>
            <person name="Kim M."/>
        </authorList>
    </citation>
    <scope>NUCLEOTIDE SEQUENCE</scope>
    <source>
        <strain evidence="7">BIUV-7</strain>
    </source>
</reference>
<dbReference type="RefSeq" id="WP_303543453.1">
    <property type="nucleotide sequence ID" value="NZ_JAUOTP010000006.1"/>
</dbReference>
<evidence type="ECO:0000259" key="5">
    <source>
        <dbReference type="Pfam" id="PF04542"/>
    </source>
</evidence>
<comment type="similarity">
    <text evidence="1">Belongs to the sigma-70 factor family. ECF subfamily.</text>
</comment>
<gene>
    <name evidence="7" type="ORF">Q4F19_13605</name>
</gene>
<comment type="caution">
    <text evidence="7">The sequence shown here is derived from an EMBL/GenBank/DDBJ whole genome shotgun (WGS) entry which is preliminary data.</text>
</comment>
<dbReference type="InterPro" id="IPR036388">
    <property type="entry name" value="WH-like_DNA-bd_sf"/>
</dbReference>
<proteinExistence type="inferred from homology"/>